<dbReference type="SUPFAM" id="SSF52467">
    <property type="entry name" value="DHS-like NAD/FAD-binding domain"/>
    <property type="match status" value="1"/>
</dbReference>
<protein>
    <submittedName>
        <fullName evidence="2">Pyruvate dehydrogenase [ubiquinone]</fullName>
        <ecNumber evidence="2">1.2.5.1</ecNumber>
    </submittedName>
</protein>
<dbReference type="PANTHER" id="PTHR42981">
    <property type="entry name" value="PYRUVATE DEHYDROGENASE [UBIQUINONE]"/>
    <property type="match status" value="1"/>
</dbReference>
<dbReference type="PANTHER" id="PTHR42981:SF2">
    <property type="entry name" value="PYRUVATE DEHYDROGENASE [UBIQUINONE]"/>
    <property type="match status" value="1"/>
</dbReference>
<dbReference type="GO" id="GO:0030976">
    <property type="term" value="F:thiamine pyrophosphate binding"/>
    <property type="evidence" value="ECO:0007669"/>
    <property type="project" value="InterPro"/>
</dbReference>
<dbReference type="Pfam" id="PF00205">
    <property type="entry name" value="TPP_enzyme_M"/>
    <property type="match status" value="1"/>
</dbReference>
<keyword evidence="2" id="KW-0560">Oxidoreductase</keyword>
<dbReference type="GO" id="GO:0000287">
    <property type="term" value="F:magnesium ion binding"/>
    <property type="evidence" value="ECO:0007669"/>
    <property type="project" value="InterPro"/>
</dbReference>
<dbReference type="InterPro" id="IPR029035">
    <property type="entry name" value="DHS-like_NAD/FAD-binding_dom"/>
</dbReference>
<comment type="caution">
    <text evidence="2">The sequence shown here is derived from an EMBL/GenBank/DDBJ whole genome shotgun (WGS) entry which is preliminary data.</text>
</comment>
<evidence type="ECO:0000259" key="1">
    <source>
        <dbReference type="Pfam" id="PF00205"/>
    </source>
</evidence>
<reference evidence="2" key="1">
    <citation type="submission" date="2021-03" db="EMBL/GenBank/DDBJ databases">
        <authorList>
            <person name="Peeters C."/>
        </authorList>
    </citation>
    <scope>NUCLEOTIDE SEQUENCE</scope>
    <source>
        <strain evidence="2">LMG 31506</strain>
    </source>
</reference>
<feature type="domain" description="Thiamine pyrophosphate enzyme central" evidence="1">
    <location>
        <begin position="2"/>
        <end position="126"/>
    </location>
</feature>
<dbReference type="GO" id="GO:0052737">
    <property type="term" value="F:pyruvate dehydrogenase (quinone) activity"/>
    <property type="evidence" value="ECO:0007669"/>
    <property type="project" value="UniProtKB-EC"/>
</dbReference>
<keyword evidence="3" id="KW-1185">Reference proteome</keyword>
<name>A0A916NFQ2_9BURK</name>
<dbReference type="Gene3D" id="3.40.50.1220">
    <property type="entry name" value="TPP-binding domain"/>
    <property type="match status" value="1"/>
</dbReference>
<accession>A0A916NFQ2</accession>
<evidence type="ECO:0000313" key="3">
    <source>
        <dbReference type="Proteomes" id="UP000672934"/>
    </source>
</evidence>
<organism evidence="2 3">
    <name type="scientific">Cupriavidus yeoncheonensis</name>
    <dbReference type="NCBI Taxonomy" id="1462994"/>
    <lineage>
        <taxon>Bacteria</taxon>
        <taxon>Pseudomonadati</taxon>
        <taxon>Pseudomonadota</taxon>
        <taxon>Betaproteobacteria</taxon>
        <taxon>Burkholderiales</taxon>
        <taxon>Burkholderiaceae</taxon>
        <taxon>Cupriavidus</taxon>
    </lineage>
</organism>
<dbReference type="EMBL" id="CAJPUY010000024">
    <property type="protein sequence ID" value="CAG2155305.1"/>
    <property type="molecule type" value="Genomic_DNA"/>
</dbReference>
<dbReference type="EC" id="1.2.5.1" evidence="2"/>
<proteinExistence type="predicted"/>
<dbReference type="Proteomes" id="UP000672934">
    <property type="component" value="Unassembled WGS sequence"/>
</dbReference>
<dbReference type="AlphaFoldDB" id="A0A916NFQ2"/>
<dbReference type="InterPro" id="IPR012000">
    <property type="entry name" value="Thiamin_PyroP_enz_cen_dom"/>
</dbReference>
<keyword evidence="2" id="KW-0670">Pyruvate</keyword>
<sequence>MAEVLNGCKAVTLLCGSGTAGAHDEVVALADILGAPVVHALRGKPFVEWDNPFDVGMTGLIGFSSGYHAMASCDTLLMLGTDFPYRPFYPENAKILQIDWRGEQLGRRAPLTLGLVGTVKETIQALLPSLRRKDDRNFLERARAHYVSALHVRIVVASPPFDEGQWGR</sequence>
<gene>
    <name evidence="2" type="primary">poxB_2</name>
    <name evidence="2" type="ORF">LMG31506_05368</name>
</gene>
<evidence type="ECO:0000313" key="2">
    <source>
        <dbReference type="EMBL" id="CAG2155305.1"/>
    </source>
</evidence>
<dbReference type="InterPro" id="IPR047211">
    <property type="entry name" value="POXB-like"/>
</dbReference>